<organism evidence="4 5">
    <name type="scientific">Massilia pinisoli</name>
    <dbReference type="NCBI Taxonomy" id="1772194"/>
    <lineage>
        <taxon>Bacteria</taxon>
        <taxon>Pseudomonadati</taxon>
        <taxon>Pseudomonadota</taxon>
        <taxon>Betaproteobacteria</taxon>
        <taxon>Burkholderiales</taxon>
        <taxon>Oxalobacteraceae</taxon>
        <taxon>Telluria group</taxon>
        <taxon>Massilia</taxon>
    </lineage>
</organism>
<name>A0ABT1ZQ38_9BURK</name>
<evidence type="ECO:0000256" key="3">
    <source>
        <dbReference type="SAM" id="SignalP"/>
    </source>
</evidence>
<evidence type="ECO:0000313" key="4">
    <source>
        <dbReference type="EMBL" id="MCS0582043.1"/>
    </source>
</evidence>
<feature type="chain" id="PRO_5045287719" description="TspB protein" evidence="3">
    <location>
        <begin position="29"/>
        <end position="449"/>
    </location>
</feature>
<evidence type="ECO:0000313" key="5">
    <source>
        <dbReference type="Proteomes" id="UP001204151"/>
    </source>
</evidence>
<feature type="region of interest" description="Disordered" evidence="1">
    <location>
        <begin position="290"/>
        <end position="360"/>
    </location>
</feature>
<keyword evidence="2" id="KW-1133">Transmembrane helix</keyword>
<dbReference type="EMBL" id="JANUGW010000006">
    <property type="protein sequence ID" value="MCS0582043.1"/>
    <property type="molecule type" value="Genomic_DNA"/>
</dbReference>
<feature type="signal peptide" evidence="3">
    <location>
        <begin position="1"/>
        <end position="28"/>
    </location>
</feature>
<reference evidence="4 5" key="1">
    <citation type="submission" date="2022-08" db="EMBL/GenBank/DDBJ databases">
        <title>Reclassification of Massilia species as members of the genera Telluria, Duganella, Pseudoduganella, Mokoshia gen. nov. and Zemynaea gen. nov. using orthogonal and non-orthogonal genome-based approaches.</title>
        <authorList>
            <person name="Bowman J.P."/>
        </authorList>
    </citation>
    <scope>NUCLEOTIDE SEQUENCE [LARGE SCALE GENOMIC DNA]</scope>
    <source>
        <strain evidence="4 5">JCM 31316</strain>
    </source>
</reference>
<proteinExistence type="predicted"/>
<protein>
    <recommendedName>
        <fullName evidence="6">TspB protein</fullName>
    </recommendedName>
</protein>
<sequence>MKSSFFRLLLVRWLLVLMVSPGLCSAQALPSRMQTALSSLIQSKAIKRGFAANDPRIGSTLQAAGSGIVGYAAAAAVVTAAGVTAPAWVTAAISVGLGVLFSAGISLAIDGVKWLLNSDGSVSVTMSSISSPGAGMVAGGVAYVRGSTYAADPVILANLALSTVPGKTLGDGWYVGTPGASDYYFHIMSADGSVYGIDVAMFTRAAPATCAVGQYYDGTSCLTPAASTPPLVLPGIGAAAANVSDGDKAKPVNPAIVAAIADTAWKQAASQPGYAGLPYDASDPITQADAQMQQQANPASWPTVGDTVSPQVSTDGALSPFSLPSSSGSPSTGTGTGNDTGSNTGSNTDSKPIDWGSFSAPQLEETPTVSSIVDPLLNLWPAWASFSFPQHQSVCPTPSFMLPGGVLNGQTVRFTQMCDFLEANNVRVAMQAAFAVAWAIVIVFIVMGA</sequence>
<accession>A0ABT1ZQ38</accession>
<evidence type="ECO:0000256" key="2">
    <source>
        <dbReference type="SAM" id="Phobius"/>
    </source>
</evidence>
<feature type="compositionally biased region" description="Polar residues" evidence="1">
    <location>
        <begin position="290"/>
        <end position="316"/>
    </location>
</feature>
<keyword evidence="2" id="KW-0472">Membrane</keyword>
<keyword evidence="3" id="KW-0732">Signal</keyword>
<gene>
    <name evidence="4" type="ORF">NX784_10615</name>
</gene>
<dbReference type="RefSeq" id="WP_258816614.1">
    <property type="nucleotide sequence ID" value="NZ_JANUGW010000006.1"/>
</dbReference>
<dbReference type="Proteomes" id="UP001204151">
    <property type="component" value="Unassembled WGS sequence"/>
</dbReference>
<comment type="caution">
    <text evidence="4">The sequence shown here is derived from an EMBL/GenBank/DDBJ whole genome shotgun (WGS) entry which is preliminary data.</text>
</comment>
<evidence type="ECO:0000256" key="1">
    <source>
        <dbReference type="SAM" id="MobiDB-lite"/>
    </source>
</evidence>
<keyword evidence="5" id="KW-1185">Reference proteome</keyword>
<feature type="compositionally biased region" description="Low complexity" evidence="1">
    <location>
        <begin position="324"/>
        <end position="350"/>
    </location>
</feature>
<feature type="transmembrane region" description="Helical" evidence="2">
    <location>
        <begin position="428"/>
        <end position="447"/>
    </location>
</feature>
<keyword evidence="2" id="KW-0812">Transmembrane</keyword>
<evidence type="ECO:0008006" key="6">
    <source>
        <dbReference type="Google" id="ProtNLM"/>
    </source>
</evidence>